<dbReference type="PROSITE" id="PS51391">
    <property type="entry name" value="CID"/>
    <property type="match status" value="1"/>
</dbReference>
<dbReference type="InterPro" id="IPR047415">
    <property type="entry name" value="Pcf11_CID"/>
</dbReference>
<dbReference type="PANTHER" id="PTHR15921">
    <property type="entry name" value="PRE-MRNA CLEAVAGE COMPLEX II"/>
    <property type="match status" value="1"/>
</dbReference>
<evidence type="ECO:0000259" key="2">
    <source>
        <dbReference type="PROSITE" id="PS51391"/>
    </source>
</evidence>
<evidence type="ECO:0000313" key="3">
    <source>
        <dbReference type="EMBL" id="KAJ2794544.1"/>
    </source>
</evidence>
<comment type="caution">
    <text evidence="3">The sequence shown here is derived from an EMBL/GenBank/DDBJ whole genome shotgun (WGS) entry which is preliminary data.</text>
</comment>
<sequence length="223" mass="25462">MSSGSANSAPLGKDRVLYREFRTELDKLNFSSKPIINDLSKRAEINMKSAETVIKAIEDHLHFTARTNKLPAFFLLDSIAKNVGGMYISLLHGRIGKIFIDIWRSVDDGVKRELERTLKTWRHGFIGGQRNLFPEFVLRKIEEDVNRLKAKAKETTQMLPEANGDDLLDNLTGLQSHAKKRARQEHQQSIQRAVTAKADSYSSAAHRDRRHSDKRQRTPDRGK</sequence>
<reference evidence="3" key="1">
    <citation type="submission" date="2022-07" db="EMBL/GenBank/DDBJ databases">
        <title>Phylogenomic reconstructions and comparative analyses of Kickxellomycotina fungi.</title>
        <authorList>
            <person name="Reynolds N.K."/>
            <person name="Stajich J.E."/>
            <person name="Barry K."/>
            <person name="Grigoriev I.V."/>
            <person name="Crous P."/>
            <person name="Smith M.E."/>
        </authorList>
    </citation>
    <scope>NUCLEOTIDE SEQUENCE</scope>
    <source>
        <strain evidence="3">NRRL 1565</strain>
    </source>
</reference>
<dbReference type="GO" id="GO:0003729">
    <property type="term" value="F:mRNA binding"/>
    <property type="evidence" value="ECO:0007669"/>
    <property type="project" value="InterPro"/>
</dbReference>
<dbReference type="OrthoDB" id="2129491at2759"/>
<dbReference type="InterPro" id="IPR045154">
    <property type="entry name" value="PCF11-like"/>
</dbReference>
<dbReference type="SUPFAM" id="SSF48464">
    <property type="entry name" value="ENTH/VHS domain"/>
    <property type="match status" value="1"/>
</dbReference>
<organism evidence="3 4">
    <name type="scientific">Coemansia guatemalensis</name>
    <dbReference type="NCBI Taxonomy" id="2761395"/>
    <lineage>
        <taxon>Eukaryota</taxon>
        <taxon>Fungi</taxon>
        <taxon>Fungi incertae sedis</taxon>
        <taxon>Zoopagomycota</taxon>
        <taxon>Kickxellomycotina</taxon>
        <taxon>Kickxellomycetes</taxon>
        <taxon>Kickxellales</taxon>
        <taxon>Kickxellaceae</taxon>
        <taxon>Coemansia</taxon>
    </lineage>
</organism>
<dbReference type="InterPro" id="IPR008942">
    <property type="entry name" value="ENTH_VHS"/>
</dbReference>
<dbReference type="AlphaFoldDB" id="A0A9W8HNE7"/>
<evidence type="ECO:0000313" key="4">
    <source>
        <dbReference type="Proteomes" id="UP001140094"/>
    </source>
</evidence>
<dbReference type="Pfam" id="PF04818">
    <property type="entry name" value="CID"/>
    <property type="match status" value="1"/>
</dbReference>
<dbReference type="CDD" id="cd16982">
    <property type="entry name" value="CID_Pcf11"/>
    <property type="match status" value="1"/>
</dbReference>
<dbReference type="GO" id="GO:0031124">
    <property type="term" value="P:mRNA 3'-end processing"/>
    <property type="evidence" value="ECO:0007669"/>
    <property type="project" value="InterPro"/>
</dbReference>
<dbReference type="PANTHER" id="PTHR15921:SF3">
    <property type="entry name" value="PRE-MRNA CLEAVAGE COMPLEX 2 PROTEIN PCF11"/>
    <property type="match status" value="1"/>
</dbReference>
<dbReference type="GO" id="GO:0005737">
    <property type="term" value="C:cytoplasm"/>
    <property type="evidence" value="ECO:0007669"/>
    <property type="project" value="TreeGrafter"/>
</dbReference>
<feature type="non-terminal residue" evidence="3">
    <location>
        <position position="223"/>
    </location>
</feature>
<protein>
    <submittedName>
        <fullName evidence="3">mRNA 3' end processing factor</fullName>
    </submittedName>
</protein>
<dbReference type="Proteomes" id="UP001140094">
    <property type="component" value="Unassembled WGS sequence"/>
</dbReference>
<gene>
    <name evidence="3" type="primary">PCF11_2</name>
    <name evidence="3" type="ORF">H4R20_006188</name>
</gene>
<feature type="domain" description="CID" evidence="2">
    <location>
        <begin position="13"/>
        <end position="149"/>
    </location>
</feature>
<dbReference type="SMART" id="SM00582">
    <property type="entry name" value="RPR"/>
    <property type="match status" value="1"/>
</dbReference>
<dbReference type="GO" id="GO:0000993">
    <property type="term" value="F:RNA polymerase II complex binding"/>
    <property type="evidence" value="ECO:0007669"/>
    <property type="project" value="InterPro"/>
</dbReference>
<keyword evidence="4" id="KW-1185">Reference proteome</keyword>
<dbReference type="InterPro" id="IPR006569">
    <property type="entry name" value="CID_dom"/>
</dbReference>
<accession>A0A9W8HNE7</accession>
<evidence type="ECO:0000256" key="1">
    <source>
        <dbReference type="SAM" id="MobiDB-lite"/>
    </source>
</evidence>
<proteinExistence type="predicted"/>
<dbReference type="GO" id="GO:0006369">
    <property type="term" value="P:termination of RNA polymerase II transcription"/>
    <property type="evidence" value="ECO:0007669"/>
    <property type="project" value="InterPro"/>
</dbReference>
<name>A0A9W8HNE7_9FUNG</name>
<dbReference type="EMBL" id="JANBUO010002497">
    <property type="protein sequence ID" value="KAJ2794544.1"/>
    <property type="molecule type" value="Genomic_DNA"/>
</dbReference>
<dbReference type="GO" id="GO:0005849">
    <property type="term" value="C:mRNA cleavage factor complex"/>
    <property type="evidence" value="ECO:0007669"/>
    <property type="project" value="TreeGrafter"/>
</dbReference>
<feature type="region of interest" description="Disordered" evidence="1">
    <location>
        <begin position="176"/>
        <end position="223"/>
    </location>
</feature>
<dbReference type="Gene3D" id="1.25.40.90">
    <property type="match status" value="1"/>
</dbReference>